<accession>A0ABS6HGA9</accession>
<sequence>MSSTRLEPLPLTCPSLPPRQAGLFYDPVLRMGISWLDGAAPRPVPRSTPVSGQHARMVQAVAGIVAIAAERARQSGELPALRDALERALGQSPADSEPTDPREQGLPEPAPIHDADRGNEGERLGTLLRRQSRR</sequence>
<keyword evidence="3" id="KW-1185">Reference proteome</keyword>
<proteinExistence type="predicted"/>
<evidence type="ECO:0000313" key="2">
    <source>
        <dbReference type="EMBL" id="MBU8546728.1"/>
    </source>
</evidence>
<dbReference type="EMBL" id="JAERQM010000009">
    <property type="protein sequence ID" value="MBU8546728.1"/>
    <property type="molecule type" value="Genomic_DNA"/>
</dbReference>
<evidence type="ECO:0000313" key="3">
    <source>
        <dbReference type="Proteomes" id="UP000689967"/>
    </source>
</evidence>
<protein>
    <submittedName>
        <fullName evidence="2">Uncharacterized protein</fullName>
    </submittedName>
</protein>
<reference evidence="2 3" key="1">
    <citation type="submission" date="2021-01" db="EMBL/GenBank/DDBJ databases">
        <title>Roseomonas sp. nov, a bacterium isolated from an oil production mixture in Yumen Oilfield.</title>
        <authorList>
            <person name="Wu D."/>
        </authorList>
    </citation>
    <scope>NUCLEOTIDE SEQUENCE [LARGE SCALE GENOMIC DNA]</scope>
    <source>
        <strain evidence="2 3">ROY-5-3</strain>
    </source>
</reference>
<name>A0ABS6HGA9_9PROT</name>
<dbReference type="RefSeq" id="WP_216878745.1">
    <property type="nucleotide sequence ID" value="NZ_JAERQM010000009.1"/>
</dbReference>
<comment type="caution">
    <text evidence="2">The sequence shown here is derived from an EMBL/GenBank/DDBJ whole genome shotgun (WGS) entry which is preliminary data.</text>
</comment>
<organism evidence="2 3">
    <name type="scientific">Falsiroseomonas oleicola</name>
    <dbReference type="NCBI Taxonomy" id="2801474"/>
    <lineage>
        <taxon>Bacteria</taxon>
        <taxon>Pseudomonadati</taxon>
        <taxon>Pseudomonadota</taxon>
        <taxon>Alphaproteobacteria</taxon>
        <taxon>Acetobacterales</taxon>
        <taxon>Roseomonadaceae</taxon>
        <taxon>Falsiroseomonas</taxon>
    </lineage>
</organism>
<gene>
    <name evidence="2" type="ORF">JJQ90_23620</name>
</gene>
<feature type="region of interest" description="Disordered" evidence="1">
    <location>
        <begin position="75"/>
        <end position="134"/>
    </location>
</feature>
<feature type="compositionally biased region" description="Basic and acidic residues" evidence="1">
    <location>
        <begin position="99"/>
        <end position="123"/>
    </location>
</feature>
<dbReference type="Proteomes" id="UP000689967">
    <property type="component" value="Unassembled WGS sequence"/>
</dbReference>
<evidence type="ECO:0000256" key="1">
    <source>
        <dbReference type="SAM" id="MobiDB-lite"/>
    </source>
</evidence>